<dbReference type="OrthoDB" id="2132119at2759"/>
<sequence length="747" mass="85893">MWNMMCDVMPTISEDSISQRGSQFSGEDANFEQLMVSMLDERDKLMDSLRETQERLGETELKLQDTEKERDSLQRQIAANLPQEFATLTKELNAAREQLLEREEEISELKAERNNTRLLLEHLECLVSRHERSLRMTVVKRQAAAQSGVSSEVEVLKALKSLFEHHKALDEKVRERLRVALERNSSLEEELAATKEELQQYKQANVPATVEIPKENGQVDVGDQVISTNNKPSSKPRLANGGMEPDSETAARITDLQMALEQQTGEISTWQRRVAEMQNRVAELEENLSKAQKDLLKAQDTNSKLQRDLRENVAQKEDQEERIATLEKRYLNAQRESTSLHDLNEKLEQELQHKEAQIKLHEEKIAAIQEKLELSEQKLAQYSKLPEIEEQLKQRMEALTQVRPQAQERHGSAEDRIQRLEANLDEKNAELIRLNQRLKMNEEHNSRLSSTVDKLLSESNERLQEHLKERMHALQEKNSLTQDLEKTRKMLEELDSQKSEIMKELAKSRLEIDNVKRQMLQQEIAYNIQQTDALTRSLSPNAVDPSTFSRSASHSSFDSHSLPRRAAKSRTPIDEEPKLPFASRSMSEQEWEKLQQAHVLANVQQAFDEQLDAINNEIRLIQEEKQNTEARAEELESRVGSMEHVNLLTRGRSMERQSPPVSGRSTPKSHHSPQRDYLQKYHTLPLEPMSSELTADEMSLADGTNGGGASPLTARHLRLERVAQALAHSQEELRRYIFVIFRSLLPG</sequence>
<reference evidence="5" key="1">
    <citation type="submission" date="2022-01" db="EMBL/GenBank/DDBJ databases">
        <authorList>
            <person name="King R."/>
        </authorList>
    </citation>
    <scope>NUCLEOTIDE SEQUENCE</scope>
</reference>
<dbReference type="EMBL" id="OU898279">
    <property type="protein sequence ID" value="CAG9833748.1"/>
    <property type="molecule type" value="Genomic_DNA"/>
</dbReference>
<feature type="domain" description="Liprin-alpha CC2" evidence="4">
    <location>
        <begin position="250"/>
        <end position="498"/>
    </location>
</feature>
<feature type="coiled-coil region" evidence="2">
    <location>
        <begin position="170"/>
        <end position="204"/>
    </location>
</feature>
<evidence type="ECO:0000256" key="2">
    <source>
        <dbReference type="SAM" id="Coils"/>
    </source>
</evidence>
<dbReference type="GO" id="GO:0048786">
    <property type="term" value="C:presynaptic active zone"/>
    <property type="evidence" value="ECO:0007669"/>
    <property type="project" value="TreeGrafter"/>
</dbReference>
<feature type="region of interest" description="Disordered" evidence="3">
    <location>
        <begin position="650"/>
        <end position="676"/>
    </location>
</feature>
<feature type="coiled-coil region" evidence="2">
    <location>
        <begin position="604"/>
        <end position="645"/>
    </location>
</feature>
<gene>
    <name evidence="5" type="ORF">DIABBA_LOCUS7126</name>
</gene>
<accession>A0A9N9T3P0</accession>
<proteinExistence type="predicted"/>
<feature type="region of interest" description="Disordered" evidence="3">
    <location>
        <begin position="538"/>
        <end position="580"/>
    </location>
</feature>
<dbReference type="PANTHER" id="PTHR12587">
    <property type="entry name" value="LAR INTERACTING PROTEIN LIP -RELATED PROTEIN"/>
    <property type="match status" value="1"/>
</dbReference>
<dbReference type="GO" id="GO:0050808">
    <property type="term" value="P:synapse organization"/>
    <property type="evidence" value="ECO:0007669"/>
    <property type="project" value="TreeGrafter"/>
</dbReference>
<dbReference type="Proteomes" id="UP001153709">
    <property type="component" value="Chromosome 4"/>
</dbReference>
<organism evidence="5 6">
    <name type="scientific">Diabrotica balteata</name>
    <name type="common">Banded cucumber beetle</name>
    <dbReference type="NCBI Taxonomy" id="107213"/>
    <lineage>
        <taxon>Eukaryota</taxon>
        <taxon>Metazoa</taxon>
        <taxon>Ecdysozoa</taxon>
        <taxon>Arthropoda</taxon>
        <taxon>Hexapoda</taxon>
        <taxon>Insecta</taxon>
        <taxon>Pterygota</taxon>
        <taxon>Neoptera</taxon>
        <taxon>Endopterygota</taxon>
        <taxon>Coleoptera</taxon>
        <taxon>Polyphaga</taxon>
        <taxon>Cucujiformia</taxon>
        <taxon>Chrysomeloidea</taxon>
        <taxon>Chrysomelidae</taxon>
        <taxon>Galerucinae</taxon>
        <taxon>Diabroticina</taxon>
        <taxon>Diabroticites</taxon>
        <taxon>Diabrotica</taxon>
    </lineage>
</organism>
<evidence type="ECO:0000313" key="6">
    <source>
        <dbReference type="Proteomes" id="UP001153709"/>
    </source>
</evidence>
<evidence type="ECO:0000313" key="5">
    <source>
        <dbReference type="EMBL" id="CAG9833748.1"/>
    </source>
</evidence>
<dbReference type="PANTHER" id="PTHR12587:SF20">
    <property type="entry name" value="LIPRIN-ALPHA, ISOFORM E"/>
    <property type="match status" value="1"/>
</dbReference>
<name>A0A9N9T3P0_DIABA</name>
<dbReference type="InterPro" id="IPR029515">
    <property type="entry name" value="Liprin"/>
</dbReference>
<feature type="coiled-coil region" evidence="2">
    <location>
        <begin position="260"/>
        <end position="518"/>
    </location>
</feature>
<dbReference type="InterPro" id="IPR057892">
    <property type="entry name" value="LIP-1_CC2"/>
</dbReference>
<dbReference type="AlphaFoldDB" id="A0A9N9T3P0"/>
<keyword evidence="1" id="KW-0677">Repeat</keyword>
<feature type="region of interest" description="Disordered" evidence="3">
    <location>
        <begin position="224"/>
        <end position="246"/>
    </location>
</feature>
<feature type="compositionally biased region" description="Low complexity" evidence="3">
    <location>
        <begin position="546"/>
        <end position="560"/>
    </location>
</feature>
<keyword evidence="6" id="KW-1185">Reference proteome</keyword>
<feature type="coiled-coil region" evidence="2">
    <location>
        <begin position="35"/>
        <end position="126"/>
    </location>
</feature>
<protein>
    <recommendedName>
        <fullName evidence="4">Liprin-alpha CC2 domain-containing protein</fullName>
    </recommendedName>
</protein>
<evidence type="ECO:0000256" key="1">
    <source>
        <dbReference type="ARBA" id="ARBA00022737"/>
    </source>
</evidence>
<evidence type="ECO:0000256" key="3">
    <source>
        <dbReference type="SAM" id="MobiDB-lite"/>
    </source>
</evidence>
<keyword evidence="2" id="KW-0175">Coiled coil</keyword>
<evidence type="ECO:0000259" key="4">
    <source>
        <dbReference type="Pfam" id="PF25526"/>
    </source>
</evidence>
<dbReference type="Pfam" id="PF25526">
    <property type="entry name" value="LIP-1"/>
    <property type="match status" value="1"/>
</dbReference>